<evidence type="ECO:0000256" key="3">
    <source>
        <dbReference type="ARBA" id="ARBA00022603"/>
    </source>
</evidence>
<dbReference type="NCBIfam" id="TIGR00571">
    <property type="entry name" value="dam"/>
    <property type="match status" value="1"/>
</dbReference>
<accession>Q5DX27</accession>
<dbReference type="GO" id="GO:0009307">
    <property type="term" value="P:DNA restriction-modification system"/>
    <property type="evidence" value="ECO:0007669"/>
    <property type="project" value="InterPro"/>
</dbReference>
<evidence type="ECO:0000256" key="4">
    <source>
        <dbReference type="ARBA" id="ARBA00022679"/>
    </source>
</evidence>
<dbReference type="InterPro" id="IPR012263">
    <property type="entry name" value="M_m6A_EcoRV"/>
</dbReference>
<dbReference type="Gene3D" id="1.10.1020.10">
    <property type="entry name" value="Adenine-specific Methyltransferase, Domain 2"/>
    <property type="match status" value="1"/>
</dbReference>
<dbReference type="GO" id="GO:0032259">
    <property type="term" value="P:methylation"/>
    <property type="evidence" value="ECO:0007669"/>
    <property type="project" value="UniProtKB-KW"/>
</dbReference>
<reference evidence="7" key="2">
    <citation type="submission" date="2005-02" db="EMBL/GenBank/DDBJ databases">
        <authorList>
            <person name="Degtyarev S.K."/>
        </authorList>
    </citation>
    <scope>NUCLEOTIDE SEQUENCE</scope>
    <source>
        <strain evidence="7">F5</strain>
    </source>
</reference>
<keyword evidence="3 7" id="KW-0489">Methyltransferase</keyword>
<keyword evidence="5" id="KW-0949">S-adenosyl-L-methionine</keyword>
<dbReference type="GO" id="GO:0006298">
    <property type="term" value="P:mismatch repair"/>
    <property type="evidence" value="ECO:0007669"/>
    <property type="project" value="TreeGrafter"/>
</dbReference>
<dbReference type="GO" id="GO:0009007">
    <property type="term" value="F:site-specific DNA-methyltransferase (adenine-specific) activity"/>
    <property type="evidence" value="ECO:0007669"/>
    <property type="project" value="UniProtKB-EC"/>
</dbReference>
<evidence type="ECO:0000256" key="2">
    <source>
        <dbReference type="ARBA" id="ARBA00011900"/>
    </source>
</evidence>
<dbReference type="GO" id="GO:0043565">
    <property type="term" value="F:sequence-specific DNA binding"/>
    <property type="evidence" value="ECO:0007669"/>
    <property type="project" value="TreeGrafter"/>
</dbReference>
<dbReference type="InterPro" id="IPR023095">
    <property type="entry name" value="Ade_MeTrfase_dom_2"/>
</dbReference>
<dbReference type="InterPro" id="IPR012327">
    <property type="entry name" value="MeTrfase_D12"/>
</dbReference>
<evidence type="ECO:0000313" key="7">
    <source>
        <dbReference type="EMBL" id="CAI52506.1"/>
    </source>
</evidence>
<evidence type="ECO:0000256" key="1">
    <source>
        <dbReference type="ARBA" id="ARBA00006594"/>
    </source>
</evidence>
<organism evidence="7">
    <name type="scientific">Geobacillus stearothermophilus</name>
    <name type="common">Bacillus stearothermophilus</name>
    <dbReference type="NCBI Taxonomy" id="1422"/>
    <lineage>
        <taxon>Bacteria</taxon>
        <taxon>Bacillati</taxon>
        <taxon>Bacillota</taxon>
        <taxon>Bacilli</taxon>
        <taxon>Bacillales</taxon>
        <taxon>Anoxybacillaceae</taxon>
        <taxon>Geobacillus</taxon>
    </lineage>
</organism>
<name>Q5DX27_GEOSE</name>
<protein>
    <recommendedName>
        <fullName evidence="2">site-specific DNA-methyltransferase (adenine-specific)</fullName>
        <ecNumber evidence="2">2.1.1.72</ecNumber>
    </recommendedName>
</protein>
<reference evidence="7" key="1">
    <citation type="journal article" date="1997" name="Gene">
        <title>Primary structure and strand specificity of BstF5I-1 DNA methyltransferase which recognizes 5'-GGATG-3'.</title>
        <authorList>
            <person name="Degtyarev S.K.h."/>
            <person name="Netesova N.A."/>
            <person name="Abdurashitov M.A."/>
            <person name="Shevchenko A.V."/>
        </authorList>
    </citation>
    <scope>NUCLEOTIDE SEQUENCE</scope>
    <source>
        <strain evidence="7">F5</strain>
    </source>
</reference>
<dbReference type="PIRSF" id="PIRSF000398">
    <property type="entry name" value="M_m6A_EcoRV"/>
    <property type="match status" value="1"/>
</dbReference>
<keyword evidence="4 7" id="KW-0808">Transferase</keyword>
<comment type="catalytic activity">
    <reaction evidence="6">
        <text>a 2'-deoxyadenosine in DNA + S-adenosyl-L-methionine = an N(6)-methyl-2'-deoxyadenosine in DNA + S-adenosyl-L-homocysteine + H(+)</text>
        <dbReference type="Rhea" id="RHEA:15197"/>
        <dbReference type="Rhea" id="RHEA-COMP:12418"/>
        <dbReference type="Rhea" id="RHEA-COMP:12419"/>
        <dbReference type="ChEBI" id="CHEBI:15378"/>
        <dbReference type="ChEBI" id="CHEBI:57856"/>
        <dbReference type="ChEBI" id="CHEBI:59789"/>
        <dbReference type="ChEBI" id="CHEBI:90615"/>
        <dbReference type="ChEBI" id="CHEBI:90616"/>
        <dbReference type="EC" id="2.1.1.72"/>
    </reaction>
</comment>
<dbReference type="Gene3D" id="3.40.50.150">
    <property type="entry name" value="Vaccinia Virus protein VP39"/>
    <property type="match status" value="1"/>
</dbReference>
<gene>
    <name evidence="7" type="primary">F5IM2</name>
</gene>
<dbReference type="AlphaFoldDB" id="Q5DX27"/>
<dbReference type="REBASE" id="7488">
    <property type="entry name" value="M2.BstF5I"/>
</dbReference>
<dbReference type="GO" id="GO:1904047">
    <property type="term" value="F:S-adenosyl-L-methionine binding"/>
    <property type="evidence" value="ECO:0007669"/>
    <property type="project" value="TreeGrafter"/>
</dbReference>
<evidence type="ECO:0000256" key="6">
    <source>
        <dbReference type="ARBA" id="ARBA00047942"/>
    </source>
</evidence>
<dbReference type="EMBL" id="X97069">
    <property type="protein sequence ID" value="CAI52506.1"/>
    <property type="molecule type" value="Genomic_DNA"/>
</dbReference>
<dbReference type="InterPro" id="IPR029063">
    <property type="entry name" value="SAM-dependent_MTases_sf"/>
</dbReference>
<dbReference type="Pfam" id="PF02086">
    <property type="entry name" value="MethyltransfD12"/>
    <property type="match status" value="1"/>
</dbReference>
<dbReference type="PANTHER" id="PTHR30481:SF3">
    <property type="entry name" value="DNA ADENINE METHYLASE"/>
    <property type="match status" value="1"/>
</dbReference>
<dbReference type="PRINTS" id="PR00505">
    <property type="entry name" value="D12N6MTFRASE"/>
</dbReference>
<evidence type="ECO:0000256" key="5">
    <source>
        <dbReference type="ARBA" id="ARBA00022691"/>
    </source>
</evidence>
<dbReference type="EC" id="2.1.1.72" evidence="2"/>
<comment type="similarity">
    <text evidence="1">Belongs to the N(4)/N(6)-methyltransferase family.</text>
</comment>
<dbReference type="PANTHER" id="PTHR30481">
    <property type="entry name" value="DNA ADENINE METHYLASE"/>
    <property type="match status" value="1"/>
</dbReference>
<proteinExistence type="inferred from homology"/>
<sequence>MSFFIFLIKILLFKEGKVMQTTKVKYIKSPLNYTGGKFKLLDQILPKFPKRIDTFVDLFCGGCNVGINVNANKIICNDIIDYLIQLLKYFQTHSIDHILSHIETRIQEYNLSKSNKEGYLALRDYYNKHRFILDLYVLTCYSFNHVIRFNSKHEFNAPFGQNRSHFNDTLKKKLVDFVNEIHSKNIVFTNNDFEISLDEFGPNDFFYCDPPYLISQGVYNDGKRGFKGWDEEQEIRLLNFLDRLNEKGIKFALSNVFENKGLRNDLLIQWCERNEYFVYPISSNYSNSSYHRKDRNTSLEVLITNYDVRSIN</sequence>
<dbReference type="SUPFAM" id="SSF53335">
    <property type="entry name" value="S-adenosyl-L-methionine-dependent methyltransferases"/>
    <property type="match status" value="1"/>
</dbReference>